<dbReference type="GO" id="GO:0015833">
    <property type="term" value="P:peptide transport"/>
    <property type="evidence" value="ECO:0007669"/>
    <property type="project" value="TreeGrafter"/>
</dbReference>
<dbReference type="Gene3D" id="3.10.105.10">
    <property type="entry name" value="Dipeptide-binding Protein, Domain 3"/>
    <property type="match status" value="1"/>
</dbReference>
<comment type="subcellular location">
    <subcellularLocation>
        <location evidence="1">Periplasm</location>
    </subcellularLocation>
</comment>
<organism evidence="6 7">
    <name type="scientific">Reyranella soli</name>
    <dbReference type="NCBI Taxonomy" id="1230389"/>
    <lineage>
        <taxon>Bacteria</taxon>
        <taxon>Pseudomonadati</taxon>
        <taxon>Pseudomonadota</taxon>
        <taxon>Alphaproteobacteria</taxon>
        <taxon>Hyphomicrobiales</taxon>
        <taxon>Reyranellaceae</taxon>
        <taxon>Reyranella</taxon>
    </lineage>
</organism>
<sequence length="550" mass="60724">MIRQLAGAMALAVALVVAAIAPTRAQNQGAQDQKGTLVFAVESLGAQTLDPILEGRPGNAVYQAIMYDSLVGFDLKKGGVGPGVAERWELSPDGLTWTFFLRPGQTFHNGDKLTAHDVKFSLERQMGPGSLASAAASMKRAIKSIEVVDDLTVKVNTSSPQIGLPPSLSRAVAPEGAIMPKNYIEKVGEEEFRKKPIGSGPWKFVRNVPGDRIEFTAVANHWRGTPSFKDLHVLLVPEESTRVAMVRTGEAAIASIGPETMMGAARAGLEVVSVPGTMQAIFQFWGTWKPEQKDSPIAKPRVREALSLAIDRKQVIEHVMNGKARMPYPFSTFGYTEYLSNDRWEKWANEAYRYDPALAKKMLAEEGYPNGFELKFANTALPGTQFMVDIGTAIADMWTKVGVKVTLKHYEWGAFNPMERGDQAGLVGWASMYRTAGRPDVPWRYDGAFSPESIQRLLGDKDNCNEVCQDYVKTARALGSELDKAKRTALIDRMVEIVTNTWMVVPIIEGMGYYAVNTKKVGQFEAIPGRHELGDVFERIPRPEQKPWKK</sequence>
<dbReference type="InterPro" id="IPR000914">
    <property type="entry name" value="SBP_5_dom"/>
</dbReference>
<dbReference type="PANTHER" id="PTHR30290:SF38">
    <property type="entry name" value="D,D-DIPEPTIDE-BINDING PERIPLASMIC PROTEIN DDPA-RELATED"/>
    <property type="match status" value="1"/>
</dbReference>
<evidence type="ECO:0000313" key="6">
    <source>
        <dbReference type="EMBL" id="GEP59958.1"/>
    </source>
</evidence>
<dbReference type="GO" id="GO:0030288">
    <property type="term" value="C:outer membrane-bounded periplasmic space"/>
    <property type="evidence" value="ECO:0007669"/>
    <property type="project" value="UniProtKB-ARBA"/>
</dbReference>
<dbReference type="SUPFAM" id="SSF53850">
    <property type="entry name" value="Periplasmic binding protein-like II"/>
    <property type="match status" value="1"/>
</dbReference>
<name>A0A512NLX9_9HYPH</name>
<gene>
    <name evidence="6" type="primary">hbpA</name>
    <name evidence="6" type="ORF">RSO01_71240</name>
</gene>
<dbReference type="Gene3D" id="3.40.190.10">
    <property type="entry name" value="Periplasmic binding protein-like II"/>
    <property type="match status" value="1"/>
</dbReference>
<dbReference type="CDD" id="cd00995">
    <property type="entry name" value="PBP2_NikA_DppA_OppA_like"/>
    <property type="match status" value="1"/>
</dbReference>
<comment type="similarity">
    <text evidence="2">Belongs to the bacterial solute-binding protein 5 family.</text>
</comment>
<evidence type="ECO:0000256" key="2">
    <source>
        <dbReference type="ARBA" id="ARBA00005695"/>
    </source>
</evidence>
<accession>A0A512NLX9</accession>
<evidence type="ECO:0000259" key="5">
    <source>
        <dbReference type="Pfam" id="PF00496"/>
    </source>
</evidence>
<protein>
    <submittedName>
        <fullName evidence="6">Heme-binding protein A</fullName>
    </submittedName>
</protein>
<comment type="caution">
    <text evidence="6">The sequence shown here is derived from an EMBL/GenBank/DDBJ whole genome shotgun (WGS) entry which is preliminary data.</text>
</comment>
<dbReference type="AlphaFoldDB" id="A0A512NLX9"/>
<keyword evidence="7" id="KW-1185">Reference proteome</keyword>
<feature type="domain" description="Solute-binding protein family 5" evidence="5">
    <location>
        <begin position="80"/>
        <end position="427"/>
    </location>
</feature>
<dbReference type="Proteomes" id="UP000321058">
    <property type="component" value="Unassembled WGS sequence"/>
</dbReference>
<dbReference type="GO" id="GO:0043190">
    <property type="term" value="C:ATP-binding cassette (ABC) transporter complex"/>
    <property type="evidence" value="ECO:0007669"/>
    <property type="project" value="InterPro"/>
</dbReference>
<dbReference type="PANTHER" id="PTHR30290">
    <property type="entry name" value="PERIPLASMIC BINDING COMPONENT OF ABC TRANSPORTER"/>
    <property type="match status" value="1"/>
</dbReference>
<dbReference type="Gene3D" id="3.90.76.10">
    <property type="entry name" value="Dipeptide-binding Protein, Domain 1"/>
    <property type="match status" value="1"/>
</dbReference>
<dbReference type="RefSeq" id="WP_147155328.1">
    <property type="nucleotide sequence ID" value="NZ_BKAJ01000145.1"/>
</dbReference>
<dbReference type="InterPro" id="IPR039424">
    <property type="entry name" value="SBP_5"/>
</dbReference>
<evidence type="ECO:0000256" key="4">
    <source>
        <dbReference type="SAM" id="SignalP"/>
    </source>
</evidence>
<evidence type="ECO:0000313" key="7">
    <source>
        <dbReference type="Proteomes" id="UP000321058"/>
    </source>
</evidence>
<dbReference type="InterPro" id="IPR030678">
    <property type="entry name" value="Peptide/Ni-bd"/>
</dbReference>
<reference evidence="6 7" key="1">
    <citation type="submission" date="2019-07" db="EMBL/GenBank/DDBJ databases">
        <title>Whole genome shotgun sequence of Reyranella soli NBRC 108950.</title>
        <authorList>
            <person name="Hosoyama A."/>
            <person name="Uohara A."/>
            <person name="Ohji S."/>
            <person name="Ichikawa N."/>
        </authorList>
    </citation>
    <scope>NUCLEOTIDE SEQUENCE [LARGE SCALE GENOMIC DNA]</scope>
    <source>
        <strain evidence="6 7">NBRC 108950</strain>
    </source>
</reference>
<evidence type="ECO:0000256" key="1">
    <source>
        <dbReference type="ARBA" id="ARBA00004418"/>
    </source>
</evidence>
<feature type="chain" id="PRO_5021793968" evidence="4">
    <location>
        <begin position="26"/>
        <end position="550"/>
    </location>
</feature>
<proteinExistence type="inferred from homology"/>
<dbReference type="PIRSF" id="PIRSF002741">
    <property type="entry name" value="MppA"/>
    <property type="match status" value="1"/>
</dbReference>
<evidence type="ECO:0000256" key="3">
    <source>
        <dbReference type="ARBA" id="ARBA00022729"/>
    </source>
</evidence>
<dbReference type="GO" id="GO:1904680">
    <property type="term" value="F:peptide transmembrane transporter activity"/>
    <property type="evidence" value="ECO:0007669"/>
    <property type="project" value="TreeGrafter"/>
</dbReference>
<keyword evidence="3 4" id="KW-0732">Signal</keyword>
<dbReference type="EMBL" id="BKAJ01000145">
    <property type="protein sequence ID" value="GEP59958.1"/>
    <property type="molecule type" value="Genomic_DNA"/>
</dbReference>
<dbReference type="OrthoDB" id="9803988at2"/>
<feature type="signal peptide" evidence="4">
    <location>
        <begin position="1"/>
        <end position="25"/>
    </location>
</feature>
<dbReference type="Pfam" id="PF00496">
    <property type="entry name" value="SBP_bac_5"/>
    <property type="match status" value="1"/>
</dbReference>